<dbReference type="Gene3D" id="2.60.120.10">
    <property type="entry name" value="Jelly Rolls"/>
    <property type="match status" value="2"/>
</dbReference>
<dbReference type="PROSITE" id="PS50042">
    <property type="entry name" value="CNMP_BINDING_3"/>
    <property type="match status" value="1"/>
</dbReference>
<comment type="caution">
    <text evidence="3">The sequence shown here is derived from an EMBL/GenBank/DDBJ whole genome shotgun (WGS) entry which is preliminary data.</text>
</comment>
<sequence length="451" mass="50403">MQRTVDDIKERAKYLRDMLAEYADDESVWADNEEDIDYFADEPAPEIAPEVSEVSDVYEVSKVIEENLAPQQDADISDQVDEAPKQATHPLVTGYQEAEAQKSPNTPPHDNQNVGTDIENKDEVENNNAVENEDDIDKRLANILAEVPSRNDDNQKSAAPDTKQSEANNPSDRFEKIAKVIADSENSPSILPTEMSKSPDVDEKGRKIFKSKETLKILNEMGREIEIGKLNDSMISKGAPLSACYCILEGRVRYYDAHTNEYLLGEGSIIGAAEVLAPNKVHFDYRTEGYVKVAIIDFGLIKSAIDNLRPLTRGIIKFTHDRVMGQKERSSHHLVDDQFINQLDRYNHFTVKEGEVLFDIGDKSNTFFYISKGSMNVVDENGKVLANLVSGQSFGEIAALTGVPRTARLVAKTDTDLFEVRANDVARELSFEPPIIKLIVRGIINQLIINN</sequence>
<dbReference type="OrthoDB" id="3525895at2"/>
<dbReference type="SMART" id="SM00100">
    <property type="entry name" value="cNMP"/>
    <property type="match status" value="1"/>
</dbReference>
<protein>
    <recommendedName>
        <fullName evidence="2">Cyclic nucleotide-binding domain-containing protein</fullName>
    </recommendedName>
</protein>
<dbReference type="SUPFAM" id="SSF51206">
    <property type="entry name" value="cAMP-binding domain-like"/>
    <property type="match status" value="2"/>
</dbReference>
<name>J9A724_9PROT</name>
<organism evidence="3 4">
    <name type="scientific">alpha proteobacterium IMCC14465</name>
    <dbReference type="NCBI Taxonomy" id="1220535"/>
    <lineage>
        <taxon>Bacteria</taxon>
        <taxon>Pseudomonadati</taxon>
        <taxon>Pseudomonadota</taxon>
        <taxon>Alphaproteobacteria</taxon>
        <taxon>PS1 clade</taxon>
    </lineage>
</organism>
<dbReference type="GO" id="GO:0005829">
    <property type="term" value="C:cytosol"/>
    <property type="evidence" value="ECO:0007669"/>
    <property type="project" value="TreeGrafter"/>
</dbReference>
<dbReference type="InterPro" id="IPR050503">
    <property type="entry name" value="cAMP-dep_PK_reg_su-like"/>
</dbReference>
<dbReference type="InterPro" id="IPR014710">
    <property type="entry name" value="RmlC-like_jellyroll"/>
</dbReference>
<evidence type="ECO:0000313" key="4">
    <source>
        <dbReference type="Proteomes" id="UP000004836"/>
    </source>
</evidence>
<dbReference type="PANTHER" id="PTHR11635:SF166">
    <property type="entry name" value="CYCLIC NUCLEOTIDE-BINDING DOMAIN-CONTAINING PROTEIN"/>
    <property type="match status" value="1"/>
</dbReference>
<dbReference type="InterPro" id="IPR018490">
    <property type="entry name" value="cNMP-bd_dom_sf"/>
</dbReference>
<dbReference type="Proteomes" id="UP000004836">
    <property type="component" value="Unassembled WGS sequence"/>
</dbReference>
<evidence type="ECO:0000259" key="2">
    <source>
        <dbReference type="PROSITE" id="PS50042"/>
    </source>
</evidence>
<reference evidence="3 4" key="1">
    <citation type="journal article" date="2012" name="J. Bacteriol.">
        <title>Genome Sequence of Strain IMCC14465, Isolated from the East Sea, Belonging to the PS1 Clade of Alphaproteobacteria.</title>
        <authorList>
            <person name="Yang S.J."/>
            <person name="Kang I."/>
            <person name="Cho J.C."/>
        </authorList>
    </citation>
    <scope>NUCLEOTIDE SEQUENCE [LARGE SCALE GENOMIC DNA]</scope>
    <source>
        <strain evidence="3 4">IMCC14465</strain>
    </source>
</reference>
<accession>J9A724</accession>
<keyword evidence="4" id="KW-1185">Reference proteome</keyword>
<gene>
    <name evidence="3" type="ORF">IMCC14465_00040</name>
</gene>
<feature type="compositionally biased region" description="Polar residues" evidence="1">
    <location>
        <begin position="102"/>
        <end position="115"/>
    </location>
</feature>
<dbReference type="PANTHER" id="PTHR11635">
    <property type="entry name" value="CAMP-DEPENDENT PROTEIN KINASE REGULATORY CHAIN"/>
    <property type="match status" value="1"/>
</dbReference>
<evidence type="ECO:0000313" key="3">
    <source>
        <dbReference type="EMBL" id="EJW22165.1"/>
    </source>
</evidence>
<dbReference type="InterPro" id="IPR000595">
    <property type="entry name" value="cNMP-bd_dom"/>
</dbReference>
<dbReference type="CDD" id="cd00038">
    <property type="entry name" value="CAP_ED"/>
    <property type="match status" value="1"/>
</dbReference>
<dbReference type="STRING" id="1220535.IMCC14465_00040"/>
<dbReference type="AlphaFoldDB" id="J9A724"/>
<dbReference type="GO" id="GO:0005952">
    <property type="term" value="C:cAMP-dependent protein kinase complex"/>
    <property type="evidence" value="ECO:0007669"/>
    <property type="project" value="InterPro"/>
</dbReference>
<dbReference type="GO" id="GO:0004862">
    <property type="term" value="F:cAMP-dependent protein kinase inhibitor activity"/>
    <property type="evidence" value="ECO:0007669"/>
    <property type="project" value="TreeGrafter"/>
</dbReference>
<dbReference type="Pfam" id="PF00027">
    <property type="entry name" value="cNMP_binding"/>
    <property type="match status" value="1"/>
</dbReference>
<dbReference type="GO" id="GO:0034236">
    <property type="term" value="F:protein kinase A catalytic subunit binding"/>
    <property type="evidence" value="ECO:0007669"/>
    <property type="project" value="TreeGrafter"/>
</dbReference>
<feature type="region of interest" description="Disordered" evidence="1">
    <location>
        <begin position="69"/>
        <end position="173"/>
    </location>
</feature>
<proteinExistence type="predicted"/>
<evidence type="ECO:0000256" key="1">
    <source>
        <dbReference type="SAM" id="MobiDB-lite"/>
    </source>
</evidence>
<dbReference type="GO" id="GO:0030552">
    <property type="term" value="F:cAMP binding"/>
    <property type="evidence" value="ECO:0007669"/>
    <property type="project" value="TreeGrafter"/>
</dbReference>
<dbReference type="EMBL" id="ALYF01000001">
    <property type="protein sequence ID" value="EJW22165.1"/>
    <property type="molecule type" value="Genomic_DNA"/>
</dbReference>
<dbReference type="eggNOG" id="COG0664">
    <property type="taxonomic scope" value="Bacteria"/>
</dbReference>
<feature type="domain" description="Cyclic nucleotide-binding" evidence="2">
    <location>
        <begin position="338"/>
        <end position="420"/>
    </location>
</feature>